<dbReference type="Proteomes" id="UP000051936">
    <property type="component" value="Unassembled WGS sequence"/>
</dbReference>
<proteinExistence type="predicted"/>
<keyword evidence="3" id="KW-1185">Reference proteome</keyword>
<feature type="domain" description="DUF7768" evidence="1">
    <location>
        <begin position="3"/>
        <end position="75"/>
    </location>
</feature>
<dbReference type="STRING" id="989370.AOQ71_10140"/>
<organism evidence="2 3">
    <name type="scientific">Bradyrhizobium manausense</name>
    <dbReference type="NCBI Taxonomy" id="989370"/>
    <lineage>
        <taxon>Bacteria</taxon>
        <taxon>Pseudomonadati</taxon>
        <taxon>Pseudomonadota</taxon>
        <taxon>Alphaproteobacteria</taxon>
        <taxon>Hyphomicrobiales</taxon>
        <taxon>Nitrobacteraceae</taxon>
        <taxon>Bradyrhizobium</taxon>
    </lineage>
</organism>
<dbReference type="EMBL" id="LJYG01000044">
    <property type="protein sequence ID" value="KRQ15350.1"/>
    <property type="molecule type" value="Genomic_DNA"/>
</dbReference>
<dbReference type="Pfam" id="PF24963">
    <property type="entry name" value="DUF7768"/>
    <property type="match status" value="1"/>
</dbReference>
<reference evidence="2 3" key="1">
    <citation type="submission" date="2015-09" db="EMBL/GenBank/DDBJ databases">
        <title>Draft Genome Sequence of Bradyrhizobium manausense Strain BR 3351T, a Novel Symbiotic Nitrogen-Fixing Alphaproteobacterium Isolated from Brazilian Amazon Rain Forest.</title>
        <authorList>
            <person name="De Araujo J.L."/>
            <person name="Zilli J.E."/>
        </authorList>
    </citation>
    <scope>NUCLEOTIDE SEQUENCE [LARGE SCALE GENOMIC DNA]</scope>
    <source>
        <strain evidence="2 3">BR3351</strain>
    </source>
</reference>
<dbReference type="AlphaFoldDB" id="A0A0R3DZI0"/>
<protein>
    <recommendedName>
        <fullName evidence="1">DUF7768 domain-containing protein</fullName>
    </recommendedName>
</protein>
<comment type="caution">
    <text evidence="2">The sequence shown here is derived from an EMBL/GenBank/DDBJ whole genome shotgun (WGS) entry which is preliminary data.</text>
</comment>
<name>A0A0R3DZI0_9BRAD</name>
<gene>
    <name evidence="2" type="ORF">AOQ71_10140</name>
</gene>
<evidence type="ECO:0000313" key="3">
    <source>
        <dbReference type="Proteomes" id="UP000051936"/>
    </source>
</evidence>
<accession>A0A0R3DZI0</accession>
<sequence>MLICKFALLHDAVPINPFTNWGYFLDDLVDRDLVRRANNNMIIRADELWVFGPISNGVLFEIQLAMQLGKAVRFFSVGPRYQDILPLRADAIEFEADVESSKESAALIERLAMQGADRSQATTKTHEDR</sequence>
<dbReference type="InterPro" id="IPR056670">
    <property type="entry name" value="DUF7768"/>
</dbReference>
<evidence type="ECO:0000259" key="1">
    <source>
        <dbReference type="Pfam" id="PF24963"/>
    </source>
</evidence>
<evidence type="ECO:0000313" key="2">
    <source>
        <dbReference type="EMBL" id="KRQ15350.1"/>
    </source>
</evidence>